<dbReference type="OrthoDB" id="10003593at2759"/>
<evidence type="ECO:0000256" key="7">
    <source>
        <dbReference type="ARBA" id="ARBA00022490"/>
    </source>
</evidence>
<evidence type="ECO:0000256" key="5">
    <source>
        <dbReference type="ARBA" id="ARBA00016034"/>
    </source>
</evidence>
<evidence type="ECO:0000256" key="4">
    <source>
        <dbReference type="ARBA" id="ARBA00007540"/>
    </source>
</evidence>
<dbReference type="GO" id="GO:0005737">
    <property type="term" value="C:cytoplasm"/>
    <property type="evidence" value="ECO:0007669"/>
    <property type="project" value="UniProtKB-SubCell"/>
</dbReference>
<dbReference type="InterPro" id="IPR047857">
    <property type="entry name" value="Snurportin1_C"/>
</dbReference>
<dbReference type="FunCoup" id="A0A2P6NJ00">
    <property type="interactions" value="6"/>
</dbReference>
<keyword evidence="6" id="KW-0813">Transport</keyword>
<evidence type="ECO:0000313" key="12">
    <source>
        <dbReference type="EMBL" id="PRP83943.1"/>
    </source>
</evidence>
<dbReference type="Proteomes" id="UP000241769">
    <property type="component" value="Unassembled WGS sequence"/>
</dbReference>
<dbReference type="GO" id="GO:0005634">
    <property type="term" value="C:nucleus"/>
    <property type="evidence" value="ECO:0007669"/>
    <property type="project" value="UniProtKB-SubCell"/>
</dbReference>
<evidence type="ECO:0000256" key="2">
    <source>
        <dbReference type="ARBA" id="ARBA00004123"/>
    </source>
</evidence>
<dbReference type="STRING" id="1890364.A0A2P6NJ00"/>
<dbReference type="GO" id="GO:0061015">
    <property type="term" value="P:snRNA import into nucleus"/>
    <property type="evidence" value="ECO:0007669"/>
    <property type="project" value="InterPro"/>
</dbReference>
<evidence type="ECO:0000256" key="3">
    <source>
        <dbReference type="ARBA" id="ARBA00004496"/>
    </source>
</evidence>
<proteinExistence type="inferred from homology"/>
<evidence type="ECO:0000313" key="13">
    <source>
        <dbReference type="Proteomes" id="UP000241769"/>
    </source>
</evidence>
<dbReference type="Pfam" id="PF21974">
    <property type="entry name" value="SPN1_m3Gcap_bd"/>
    <property type="match status" value="1"/>
</dbReference>
<organism evidence="12 13">
    <name type="scientific">Planoprotostelium fungivorum</name>
    <dbReference type="NCBI Taxonomy" id="1890364"/>
    <lineage>
        <taxon>Eukaryota</taxon>
        <taxon>Amoebozoa</taxon>
        <taxon>Evosea</taxon>
        <taxon>Variosea</taxon>
        <taxon>Cavosteliida</taxon>
        <taxon>Cavosteliaceae</taxon>
        <taxon>Planoprotostelium</taxon>
    </lineage>
</organism>
<evidence type="ECO:0000256" key="8">
    <source>
        <dbReference type="ARBA" id="ARBA00022884"/>
    </source>
</evidence>
<protein>
    <recommendedName>
        <fullName evidence="5">Snurportin-1</fullName>
    </recommendedName>
</protein>
<accession>A0A2P6NJ00</accession>
<feature type="domain" description="Snurportin-1 m3G cap-binding" evidence="11">
    <location>
        <begin position="94"/>
        <end position="257"/>
    </location>
</feature>
<keyword evidence="9" id="KW-0539">Nucleus</keyword>
<dbReference type="SUPFAM" id="SSF56091">
    <property type="entry name" value="DNA ligase/mRNA capping enzyme, catalytic domain"/>
    <property type="match status" value="1"/>
</dbReference>
<dbReference type="Gene3D" id="3.30.470.30">
    <property type="entry name" value="DNA ligase/mRNA capping enzyme"/>
    <property type="match status" value="1"/>
</dbReference>
<evidence type="ECO:0000259" key="11">
    <source>
        <dbReference type="Pfam" id="PF21974"/>
    </source>
</evidence>
<sequence length="273" mass="31272">MEGTTHRTSVKNRGKSDQEKRREEALRSQQEARRSVINNARRITSIEDVAIEGNFTDMVNVQTDQTMMEVSSADAKAKRQEAIEAKRSTFWKDRLMQPEPLNDIPSDLKGGWMCVPYPVETERCLIITTPNITTARRSSDGTIFCRFRSRLPPNTLLDAAVDMQNNIVYVLDLMSWNGHLYYDCSTDFRFFWLNNKLTEEDYTSVSRNNEFVISPLPSCEVDWSDLNAAATRLKGVQSVLLYSKATHYTPGVTPLMCHVEVGRVQELFDQLMQ</sequence>
<gene>
    <name evidence="12" type="ORF">PROFUN_08627</name>
</gene>
<keyword evidence="7" id="KW-0963">Cytoplasm</keyword>
<dbReference type="AlphaFoldDB" id="A0A2P6NJ00"/>
<name>A0A2P6NJ00_9EUKA</name>
<comment type="similarity">
    <text evidence="4">Belongs to the snurportin family.</text>
</comment>
<evidence type="ECO:0000256" key="10">
    <source>
        <dbReference type="SAM" id="MobiDB-lite"/>
    </source>
</evidence>
<dbReference type="EMBL" id="MDYQ01000072">
    <property type="protein sequence ID" value="PRP83943.1"/>
    <property type="molecule type" value="Genomic_DNA"/>
</dbReference>
<evidence type="ECO:0000256" key="9">
    <source>
        <dbReference type="ARBA" id="ARBA00023242"/>
    </source>
</evidence>
<dbReference type="GO" id="GO:0003723">
    <property type="term" value="F:RNA binding"/>
    <property type="evidence" value="ECO:0007669"/>
    <property type="project" value="UniProtKB-KW"/>
</dbReference>
<reference evidence="12 13" key="1">
    <citation type="journal article" date="2018" name="Genome Biol. Evol.">
        <title>Multiple Roots of Fruiting Body Formation in Amoebozoa.</title>
        <authorList>
            <person name="Hillmann F."/>
            <person name="Forbes G."/>
            <person name="Novohradska S."/>
            <person name="Ferling I."/>
            <person name="Riege K."/>
            <person name="Groth M."/>
            <person name="Westermann M."/>
            <person name="Marz M."/>
            <person name="Spaller T."/>
            <person name="Winckler T."/>
            <person name="Schaap P."/>
            <person name="Glockner G."/>
        </authorList>
    </citation>
    <scope>NUCLEOTIDE SEQUENCE [LARGE SCALE GENOMIC DNA]</scope>
    <source>
        <strain evidence="12 13">Jena</strain>
    </source>
</reference>
<dbReference type="PANTHER" id="PTHR13403:SF6">
    <property type="entry name" value="SNURPORTIN-1"/>
    <property type="match status" value="1"/>
</dbReference>
<comment type="function">
    <text evidence="1">Functions as an U snRNP-specific nuclear import adapter. Involved in the trimethylguanosine (m3G)-cap-dependent nuclear import of U snRNPs. Binds specifically to the terminal m3G-cap U snRNAs.</text>
</comment>
<comment type="caution">
    <text evidence="12">The sequence shown here is derived from an EMBL/GenBank/DDBJ whole genome shotgun (WGS) entry which is preliminary data.</text>
</comment>
<keyword evidence="8" id="KW-0694">RNA-binding</keyword>
<feature type="compositionally biased region" description="Basic and acidic residues" evidence="10">
    <location>
        <begin position="14"/>
        <end position="33"/>
    </location>
</feature>
<keyword evidence="13" id="KW-1185">Reference proteome</keyword>
<dbReference type="PANTHER" id="PTHR13403">
    <property type="entry name" value="SNURPORTIN1 RNUT1 PROTEIN RNA, U TRANSPORTER 1"/>
    <property type="match status" value="1"/>
</dbReference>
<dbReference type="InterPro" id="IPR017336">
    <property type="entry name" value="Snurportin-1"/>
</dbReference>
<feature type="region of interest" description="Disordered" evidence="10">
    <location>
        <begin position="1"/>
        <end position="33"/>
    </location>
</feature>
<comment type="subcellular location">
    <subcellularLocation>
        <location evidence="3">Cytoplasm</location>
    </subcellularLocation>
    <subcellularLocation>
        <location evidence="2">Nucleus</location>
    </subcellularLocation>
</comment>
<evidence type="ECO:0000256" key="1">
    <source>
        <dbReference type="ARBA" id="ARBA00003975"/>
    </source>
</evidence>
<evidence type="ECO:0000256" key="6">
    <source>
        <dbReference type="ARBA" id="ARBA00022448"/>
    </source>
</evidence>
<dbReference type="InParanoid" id="A0A2P6NJ00"/>